<comment type="caution">
    <text evidence="2">The sequence shown here is derived from an EMBL/GenBank/DDBJ whole genome shotgun (WGS) entry which is preliminary data.</text>
</comment>
<keyword evidence="3" id="KW-1185">Reference proteome</keyword>
<dbReference type="AlphaFoldDB" id="A0A9X1MHH0"/>
<protein>
    <recommendedName>
        <fullName evidence="4">Lipoprotein</fullName>
    </recommendedName>
</protein>
<dbReference type="PROSITE" id="PS51257">
    <property type="entry name" value="PROKAR_LIPOPROTEIN"/>
    <property type="match status" value="1"/>
</dbReference>
<proteinExistence type="predicted"/>
<feature type="signal peptide" evidence="1">
    <location>
        <begin position="1"/>
        <end position="20"/>
    </location>
</feature>
<evidence type="ECO:0008006" key="4">
    <source>
        <dbReference type="Google" id="ProtNLM"/>
    </source>
</evidence>
<organism evidence="2 3">
    <name type="scientific">Arthrobacter caoxuetaonis</name>
    <dbReference type="NCBI Taxonomy" id="2886935"/>
    <lineage>
        <taxon>Bacteria</taxon>
        <taxon>Bacillati</taxon>
        <taxon>Actinomycetota</taxon>
        <taxon>Actinomycetes</taxon>
        <taxon>Micrococcales</taxon>
        <taxon>Micrococcaceae</taxon>
        <taxon>Arthrobacter</taxon>
    </lineage>
</organism>
<feature type="chain" id="PRO_5040826317" description="Lipoprotein" evidence="1">
    <location>
        <begin position="21"/>
        <end position="140"/>
    </location>
</feature>
<evidence type="ECO:0000256" key="1">
    <source>
        <dbReference type="SAM" id="SignalP"/>
    </source>
</evidence>
<gene>
    <name evidence="2" type="ORF">LJ757_18050</name>
</gene>
<reference evidence="2" key="1">
    <citation type="submission" date="2021-10" db="EMBL/GenBank/DDBJ databases">
        <title>Novel species in genus Arthrobacter.</title>
        <authorList>
            <person name="Liu Y."/>
        </authorList>
    </citation>
    <scope>NUCLEOTIDE SEQUENCE</scope>
    <source>
        <strain evidence="2">Zg-Y453</strain>
    </source>
</reference>
<name>A0A9X1MHH0_9MICC</name>
<dbReference type="EMBL" id="JAJFZV010000020">
    <property type="protein sequence ID" value="MCC3299701.1"/>
    <property type="molecule type" value="Genomic_DNA"/>
</dbReference>
<sequence length="140" mass="14926">MAKSRLLIVPVAALSLLAVSGCGEDTFTADITLTSSTPVTLDYVEGGECGGMGNDAMDEGKPWKIKAGGETIAMGELPAGVGVQVNPGPVDCFFQFTAEIPAGHDFYTLDMGERQGYIEVSREKLEEGFQIDRVDLDGRY</sequence>
<evidence type="ECO:0000313" key="2">
    <source>
        <dbReference type="EMBL" id="MCC3299701.1"/>
    </source>
</evidence>
<keyword evidence="1" id="KW-0732">Signal</keyword>
<accession>A0A9X1MHH0</accession>
<dbReference type="Proteomes" id="UP001139158">
    <property type="component" value="Unassembled WGS sequence"/>
</dbReference>
<dbReference type="RefSeq" id="WP_227897687.1">
    <property type="nucleotide sequence ID" value="NZ_CP099467.1"/>
</dbReference>
<evidence type="ECO:0000313" key="3">
    <source>
        <dbReference type="Proteomes" id="UP001139158"/>
    </source>
</evidence>